<gene>
    <name evidence="1" type="ORF">M9H77_28204</name>
</gene>
<proteinExistence type="predicted"/>
<accession>A0ACC0AFA3</accession>
<organism evidence="1 2">
    <name type="scientific">Catharanthus roseus</name>
    <name type="common">Madagascar periwinkle</name>
    <name type="synonym">Vinca rosea</name>
    <dbReference type="NCBI Taxonomy" id="4058"/>
    <lineage>
        <taxon>Eukaryota</taxon>
        <taxon>Viridiplantae</taxon>
        <taxon>Streptophyta</taxon>
        <taxon>Embryophyta</taxon>
        <taxon>Tracheophyta</taxon>
        <taxon>Spermatophyta</taxon>
        <taxon>Magnoliopsida</taxon>
        <taxon>eudicotyledons</taxon>
        <taxon>Gunneridae</taxon>
        <taxon>Pentapetalae</taxon>
        <taxon>asterids</taxon>
        <taxon>lamiids</taxon>
        <taxon>Gentianales</taxon>
        <taxon>Apocynaceae</taxon>
        <taxon>Rauvolfioideae</taxon>
        <taxon>Vinceae</taxon>
        <taxon>Catharanthinae</taxon>
        <taxon>Catharanthus</taxon>
    </lineage>
</organism>
<name>A0ACC0AFA3_CATRO</name>
<sequence>MRLSRYDKCFYTSYTRYNRKKEKNTSKTNNNKNYTNTRAGTQDPIGAGFEVANEIEDVDVKHYEPGSATISIMNLKEKIAQCPTSRRKSGTVAKEVKSHPTSASIFIYLALLCLRKDHTVYSFNIVNVKELLPALMPSNSKTVLITPQS</sequence>
<keyword evidence="2" id="KW-1185">Reference proteome</keyword>
<protein>
    <submittedName>
        <fullName evidence="1">Uncharacterized protein</fullName>
    </submittedName>
</protein>
<comment type="caution">
    <text evidence="1">The sequence shown here is derived from an EMBL/GenBank/DDBJ whole genome shotgun (WGS) entry which is preliminary data.</text>
</comment>
<dbReference type="EMBL" id="CM044706">
    <property type="protein sequence ID" value="KAI5659411.1"/>
    <property type="molecule type" value="Genomic_DNA"/>
</dbReference>
<dbReference type="Proteomes" id="UP001060085">
    <property type="component" value="Linkage Group LG06"/>
</dbReference>
<evidence type="ECO:0000313" key="1">
    <source>
        <dbReference type="EMBL" id="KAI5659411.1"/>
    </source>
</evidence>
<evidence type="ECO:0000313" key="2">
    <source>
        <dbReference type="Proteomes" id="UP001060085"/>
    </source>
</evidence>
<reference evidence="2" key="1">
    <citation type="journal article" date="2023" name="Nat. Plants">
        <title>Single-cell RNA sequencing provides a high-resolution roadmap for understanding the multicellular compartmentation of specialized metabolism.</title>
        <authorList>
            <person name="Sun S."/>
            <person name="Shen X."/>
            <person name="Li Y."/>
            <person name="Li Y."/>
            <person name="Wang S."/>
            <person name="Li R."/>
            <person name="Zhang H."/>
            <person name="Shen G."/>
            <person name="Guo B."/>
            <person name="Wei J."/>
            <person name="Xu J."/>
            <person name="St-Pierre B."/>
            <person name="Chen S."/>
            <person name="Sun C."/>
        </authorList>
    </citation>
    <scope>NUCLEOTIDE SEQUENCE [LARGE SCALE GENOMIC DNA]</scope>
</reference>